<gene>
    <name evidence="2" type="ORF">SAMN04489858_12426</name>
</gene>
<feature type="region of interest" description="Disordered" evidence="1">
    <location>
        <begin position="34"/>
        <end position="55"/>
    </location>
</feature>
<protein>
    <recommendedName>
        <fullName evidence="4">DUF1826 domain-containing protein</fullName>
    </recommendedName>
</protein>
<evidence type="ECO:0000256" key="1">
    <source>
        <dbReference type="SAM" id="MobiDB-lite"/>
    </source>
</evidence>
<keyword evidence="3" id="KW-1185">Reference proteome</keyword>
<dbReference type="AlphaFoldDB" id="A0A1I0JD30"/>
<accession>A0A1I0JD30</accession>
<sequence>MLRTYRGSGTQLALPGREDRPLDVATDSGLLIRGALRPGEGTEPLHRSPPLEGSGETRLLAVIDPASDQQTDIHHTHQGLWETKWAGGAQPW</sequence>
<organism evidence="2 3">
    <name type="scientific">Paracoccus homiensis</name>
    <dbReference type="NCBI Taxonomy" id="364199"/>
    <lineage>
        <taxon>Bacteria</taxon>
        <taxon>Pseudomonadati</taxon>
        <taxon>Pseudomonadota</taxon>
        <taxon>Alphaproteobacteria</taxon>
        <taxon>Rhodobacterales</taxon>
        <taxon>Paracoccaceae</taxon>
        <taxon>Paracoccus</taxon>
    </lineage>
</organism>
<evidence type="ECO:0000313" key="3">
    <source>
        <dbReference type="Proteomes" id="UP000199180"/>
    </source>
</evidence>
<evidence type="ECO:0008006" key="4">
    <source>
        <dbReference type="Google" id="ProtNLM"/>
    </source>
</evidence>
<name>A0A1I0JD30_9RHOB</name>
<reference evidence="2 3" key="1">
    <citation type="submission" date="2016-10" db="EMBL/GenBank/DDBJ databases">
        <authorList>
            <person name="de Groot N.N."/>
        </authorList>
    </citation>
    <scope>NUCLEOTIDE SEQUENCE [LARGE SCALE GENOMIC DNA]</scope>
    <source>
        <strain evidence="2 3">DSM 17862</strain>
    </source>
</reference>
<evidence type="ECO:0000313" key="2">
    <source>
        <dbReference type="EMBL" id="SEU07943.1"/>
    </source>
</evidence>
<dbReference type="EMBL" id="FOHO01000024">
    <property type="protein sequence ID" value="SEU07943.1"/>
    <property type="molecule type" value="Genomic_DNA"/>
</dbReference>
<proteinExistence type="predicted"/>
<dbReference type="Proteomes" id="UP000199180">
    <property type="component" value="Unassembled WGS sequence"/>
</dbReference>
<feature type="region of interest" description="Disordered" evidence="1">
    <location>
        <begin position="1"/>
        <end position="21"/>
    </location>
</feature>